<feature type="compositionally biased region" description="Polar residues" evidence="7">
    <location>
        <begin position="41"/>
        <end position="52"/>
    </location>
</feature>
<evidence type="ECO:0000256" key="1">
    <source>
        <dbReference type="ARBA" id="ARBA00003343"/>
    </source>
</evidence>
<comment type="catalytic activity">
    <reaction evidence="6">
        <text>2'-phospho-[ligated tRNA] + NAD(+) = mature tRNA + ADP-alpha-D-ribose 1'',2''-cyclic phosphate + nicotinamide</text>
        <dbReference type="Rhea" id="RHEA:23324"/>
        <dbReference type="Rhea" id="RHEA-COMP:11106"/>
        <dbReference type="Rhea" id="RHEA-COMP:11107"/>
        <dbReference type="ChEBI" id="CHEBI:17154"/>
        <dbReference type="ChEBI" id="CHEBI:57540"/>
        <dbReference type="ChEBI" id="CHEBI:76596"/>
        <dbReference type="ChEBI" id="CHEBI:82883"/>
        <dbReference type="ChEBI" id="CHEBI:85027"/>
        <dbReference type="EC" id="2.7.1.160"/>
    </reaction>
</comment>
<sequence length="714" mass="80620">MICLSYIKKSLRKVPIPKLIRPGAVVSIFDKPHLIMDEQKGQTSDKPSTVNTGEEAEVPSTSQKEQKPLQKIRLAAVFDKPPAPVKTPTCQKKPPMKTAHDVINRVKWDESLSPDEFCVGYTDRFDGLVEKPFADFNWDIDIAGVGPDIFCIPQHRIQYFKRNDRVVWDKSKRLDNVFGSTKGCVKIHDLNGENHPDDLQAECIEKDESLQAKSEEYKGPSLNPGSSRPNCFIGFLVDDLEVRQSVHAYYRKVTEMANQGNVAQEVQSAFVPLKKLHVNFCVCTVNMEELQTVKEITQQVCEDATSIHVNFRGVGEFGQKVKYAVPDAPGLHALGTRLQEKLTEAGINMQGNFSPFQPHLTLINFRGSAPAPEISRILNNKMFTKWVFKHQVLNKVVTCEIGSTGADGFYNTFATYRLKDTQSQSASSSLHWDTPQDSSFEHFQPVRNKKQNPQSRNRKRYHNNLKRDVEIGKALGAVLRHNKFGFKVDSGGYVKIKDILAHQHFSKTLNVSRDDIYRVVRNNDKQRFVIVVDTLGVETIRATQGHTVAVDNLELEEITDPSQFPTVVHGTFWKFWIPISVQGLHRRNRIHIHMTTAEPTDGNGVISGMRKTCNLFIYIDIAAAMADGIRFFVSSNGVILSTGDDMGYLSPKYFIKVIGTSKKQRTTVFDRENVEAVTRYYEAMDETDKNEDVDTSEQPQPMSPEDSSTSTETE</sequence>
<evidence type="ECO:0000259" key="8">
    <source>
        <dbReference type="Pfam" id="PF04457"/>
    </source>
</evidence>
<gene>
    <name evidence="10" type="primary">LOC100175594</name>
</gene>
<keyword evidence="4" id="KW-0808">Transferase</keyword>
<dbReference type="Gene3D" id="1.10.10.970">
    <property type="entry name" value="RNA 2'-phosphotransferase, Tpt1/KptA family, N-terminal domain"/>
    <property type="match status" value="1"/>
</dbReference>
<evidence type="ECO:0000256" key="6">
    <source>
        <dbReference type="ARBA" id="ARBA00047949"/>
    </source>
</evidence>
<dbReference type="InterPro" id="IPR042080">
    <property type="entry name" value="RNA_2'-PTrans_N"/>
</dbReference>
<name>A0A6F9DFL6_9ASCI</name>
<organism evidence="10">
    <name type="scientific">Phallusia mammillata</name>
    <dbReference type="NCBI Taxonomy" id="59560"/>
    <lineage>
        <taxon>Eukaryota</taxon>
        <taxon>Metazoa</taxon>
        <taxon>Chordata</taxon>
        <taxon>Tunicata</taxon>
        <taxon>Ascidiacea</taxon>
        <taxon>Phlebobranchia</taxon>
        <taxon>Ascidiidae</taxon>
        <taxon>Phallusia</taxon>
    </lineage>
</organism>
<dbReference type="Pfam" id="PF04457">
    <property type="entry name" value="MJ1316"/>
    <property type="match status" value="1"/>
</dbReference>
<evidence type="ECO:0000256" key="3">
    <source>
        <dbReference type="ARBA" id="ARBA00012007"/>
    </source>
</evidence>
<feature type="compositionally biased region" description="Low complexity" evidence="7">
    <location>
        <begin position="705"/>
        <end position="714"/>
    </location>
</feature>
<feature type="domain" description="A-kinase anchor protein 7-like phosphoesterase" evidence="9">
    <location>
        <begin position="229"/>
        <end position="418"/>
    </location>
</feature>
<evidence type="ECO:0000256" key="5">
    <source>
        <dbReference type="ARBA" id="ARBA00023027"/>
    </source>
</evidence>
<protein>
    <recommendedName>
        <fullName evidence="3">2'-phosphotransferase</fullName>
        <ecNumber evidence="3">2.7.1.160</ecNumber>
    </recommendedName>
</protein>
<dbReference type="PANTHER" id="PTHR12684:SF2">
    <property type="entry name" value="TRNA 2'-PHOSPHOTRANSFERASE 1"/>
    <property type="match status" value="1"/>
</dbReference>
<dbReference type="Pfam" id="PF01885">
    <property type="entry name" value="PTS_2-RNA"/>
    <property type="match status" value="1"/>
</dbReference>
<feature type="domain" description="MJ1316 RNA cyclic group end recognition" evidence="8">
    <location>
        <begin position="96"/>
        <end position="170"/>
    </location>
</feature>
<evidence type="ECO:0000313" key="10">
    <source>
        <dbReference type="EMBL" id="CAB3260711.1"/>
    </source>
</evidence>
<evidence type="ECO:0000256" key="7">
    <source>
        <dbReference type="SAM" id="MobiDB-lite"/>
    </source>
</evidence>
<dbReference type="Pfam" id="PF10469">
    <property type="entry name" value="AKAP7_NLS"/>
    <property type="match status" value="1"/>
</dbReference>
<feature type="region of interest" description="Disordered" evidence="7">
    <location>
        <begin position="36"/>
        <end position="66"/>
    </location>
</feature>
<feature type="compositionally biased region" description="Polar residues" evidence="7">
    <location>
        <begin position="427"/>
        <end position="438"/>
    </location>
</feature>
<evidence type="ECO:0000256" key="4">
    <source>
        <dbReference type="ARBA" id="ARBA00022679"/>
    </source>
</evidence>
<dbReference type="InterPro" id="IPR040459">
    <property type="entry name" value="MJ1316"/>
</dbReference>
<dbReference type="EC" id="2.7.1.160" evidence="3"/>
<dbReference type="PANTHER" id="PTHR12684">
    <property type="entry name" value="PUTATIVE PHOSPHOTRANSFERASE"/>
    <property type="match status" value="1"/>
</dbReference>
<dbReference type="Gene3D" id="3.20.170.30">
    <property type="match status" value="1"/>
</dbReference>
<dbReference type="GO" id="GO:0006388">
    <property type="term" value="P:tRNA splicing, via endonucleolytic cleavage and ligation"/>
    <property type="evidence" value="ECO:0007669"/>
    <property type="project" value="TreeGrafter"/>
</dbReference>
<dbReference type="SUPFAM" id="SSF56399">
    <property type="entry name" value="ADP-ribosylation"/>
    <property type="match status" value="1"/>
</dbReference>
<dbReference type="InterPro" id="IPR009097">
    <property type="entry name" value="Cyclic_Pdiesterase"/>
</dbReference>
<dbReference type="GO" id="GO:0000215">
    <property type="term" value="F:tRNA 2'-phosphotransferase activity"/>
    <property type="evidence" value="ECO:0007669"/>
    <property type="project" value="UniProtKB-EC"/>
</dbReference>
<dbReference type="InterPro" id="IPR042081">
    <property type="entry name" value="RNA_2'-PTrans_C"/>
</dbReference>
<comment type="similarity">
    <text evidence="2">Belongs to the KptA/TPT1 family.</text>
</comment>
<dbReference type="AlphaFoldDB" id="A0A6F9DFL6"/>
<comment type="function">
    <text evidence="1">Catalyzes the last step of tRNA splicing, the transfer of the splice junction 2'-phosphate from ligated tRNA to NAD to produce ADP-ribose 1''-2'' cyclic phosphate.</text>
</comment>
<dbReference type="SUPFAM" id="SSF55144">
    <property type="entry name" value="LigT-like"/>
    <property type="match status" value="1"/>
</dbReference>
<dbReference type="Gene3D" id="3.90.1140.10">
    <property type="entry name" value="Cyclic phosphodiesterase"/>
    <property type="match status" value="1"/>
</dbReference>
<evidence type="ECO:0000256" key="2">
    <source>
        <dbReference type="ARBA" id="ARBA00009836"/>
    </source>
</evidence>
<accession>A0A6F9DFL6</accession>
<dbReference type="EMBL" id="LR786395">
    <property type="protein sequence ID" value="CAB3260711.1"/>
    <property type="molecule type" value="mRNA"/>
</dbReference>
<feature type="region of interest" description="Disordered" evidence="7">
    <location>
        <begin position="427"/>
        <end position="463"/>
    </location>
</feature>
<evidence type="ECO:0000259" key="9">
    <source>
        <dbReference type="Pfam" id="PF10469"/>
    </source>
</evidence>
<keyword evidence="5" id="KW-0520">NAD</keyword>
<dbReference type="InterPro" id="IPR019510">
    <property type="entry name" value="AKAP7-like_phosphoesterase"/>
</dbReference>
<proteinExistence type="evidence at transcript level"/>
<reference evidence="10" key="1">
    <citation type="submission" date="2020-04" db="EMBL/GenBank/DDBJ databases">
        <authorList>
            <person name="Neveu A P."/>
        </authorList>
    </citation>
    <scope>NUCLEOTIDE SEQUENCE</scope>
    <source>
        <tissue evidence="10">Whole embryo</tissue>
    </source>
</reference>
<dbReference type="InterPro" id="IPR002745">
    <property type="entry name" value="Ptrans_KptA/Tpt1"/>
</dbReference>
<feature type="region of interest" description="Disordered" evidence="7">
    <location>
        <begin position="682"/>
        <end position="714"/>
    </location>
</feature>